<evidence type="ECO:0000256" key="8">
    <source>
        <dbReference type="ARBA" id="ARBA00023175"/>
    </source>
</evidence>
<dbReference type="PANTHER" id="PTHR45783:SF3">
    <property type="entry name" value="KINESIN LIGHT CHAIN"/>
    <property type="match status" value="1"/>
</dbReference>
<proteinExistence type="inferred from homology"/>
<evidence type="ECO:0000256" key="5">
    <source>
        <dbReference type="ARBA" id="ARBA00022737"/>
    </source>
</evidence>
<feature type="repeat" description="TPR" evidence="10">
    <location>
        <begin position="1989"/>
        <end position="2022"/>
    </location>
</feature>
<feature type="coiled-coil region" evidence="11">
    <location>
        <begin position="972"/>
        <end position="1002"/>
    </location>
</feature>
<keyword evidence="8" id="KW-0505">Motor protein</keyword>
<evidence type="ECO:0000256" key="2">
    <source>
        <dbReference type="ARBA" id="ARBA00009622"/>
    </source>
</evidence>
<evidence type="ECO:0000256" key="9">
    <source>
        <dbReference type="ARBA" id="ARBA00023212"/>
    </source>
</evidence>
<evidence type="ECO:0000256" key="4">
    <source>
        <dbReference type="ARBA" id="ARBA00022701"/>
    </source>
</evidence>
<dbReference type="Pfam" id="PF13181">
    <property type="entry name" value="TPR_8"/>
    <property type="match status" value="1"/>
</dbReference>
<dbReference type="SMART" id="SM00028">
    <property type="entry name" value="TPR"/>
    <property type="match status" value="22"/>
</dbReference>
<comment type="similarity">
    <text evidence="2">Belongs to the kinesin light chain family.</text>
</comment>
<keyword evidence="3" id="KW-0963">Cytoplasm</keyword>
<feature type="repeat" description="TPR" evidence="10">
    <location>
        <begin position="1863"/>
        <end position="1896"/>
    </location>
</feature>
<dbReference type="InterPro" id="IPR011990">
    <property type="entry name" value="TPR-like_helical_dom_sf"/>
</dbReference>
<feature type="repeat" description="TPR" evidence="10">
    <location>
        <begin position="1653"/>
        <end position="1686"/>
    </location>
</feature>
<feature type="repeat" description="TPR" evidence="10">
    <location>
        <begin position="1821"/>
        <end position="1854"/>
    </location>
</feature>
<feature type="repeat" description="TPR" evidence="10">
    <location>
        <begin position="1947"/>
        <end position="1980"/>
    </location>
</feature>
<feature type="repeat" description="TPR" evidence="10">
    <location>
        <begin position="687"/>
        <end position="720"/>
    </location>
</feature>
<dbReference type="SUPFAM" id="SSF52540">
    <property type="entry name" value="P-loop containing nucleoside triphosphate hydrolases"/>
    <property type="match status" value="2"/>
</dbReference>
<evidence type="ECO:0000256" key="7">
    <source>
        <dbReference type="ARBA" id="ARBA00023054"/>
    </source>
</evidence>
<dbReference type="PROSITE" id="PS50005">
    <property type="entry name" value="TPR"/>
    <property type="match status" value="20"/>
</dbReference>
<evidence type="ECO:0000256" key="1">
    <source>
        <dbReference type="ARBA" id="ARBA00004245"/>
    </source>
</evidence>
<feature type="repeat" description="TPR" evidence="10">
    <location>
        <begin position="1611"/>
        <end position="1644"/>
    </location>
</feature>
<dbReference type="PROSITE" id="PS50293">
    <property type="entry name" value="TPR_REGION"/>
    <property type="match status" value="5"/>
</dbReference>
<dbReference type="SUPFAM" id="SSF48452">
    <property type="entry name" value="TPR-like"/>
    <property type="match status" value="5"/>
</dbReference>
<comment type="subcellular location">
    <subcellularLocation>
        <location evidence="1">Cytoplasm</location>
        <location evidence="1">Cytoskeleton</location>
    </subcellularLocation>
</comment>
<feature type="repeat" description="TPR" evidence="10">
    <location>
        <begin position="645"/>
        <end position="678"/>
    </location>
</feature>
<comment type="caution">
    <text evidence="12">The sequence shown here is derived from an EMBL/GenBank/DDBJ whole genome shotgun (WGS) entry which is preliminary data.</text>
</comment>
<keyword evidence="6 10" id="KW-0802">TPR repeat</keyword>
<sequence length="2131" mass="241984">MTSLNEYTDEQLNYYRICCVTTDILAEGLRVIFKQEWDKLYKTTTGEWKDEPRNGMDFYNRESPRNQKRNAHLLATMKNGNSGKWDCTMLFYAILFSDCVGPSLSAIVRKKVDDLRNFRNEEFAHMPQGSLSETDFHNAISKVDVAFQALSLPTVKIQDLKYQKAFPTKDLTKVLKEVQEKESQRQVLEDQLQNEAPLFCVLPPKPSHEIGGRESEVAQIVQKLRELNESSDNRLSYLYISGNPGSGKSQLAGLVAERFFDDLKEMPGGSSFVMTLNAASPDSLLESYASFARHLKCPDYSIVETLSSKDSTVDERITSLKMLVAVKITCYKSWLLVVDNVTTISSVHVHLPQFENEAWGRGQLLITTQDTTSIPSESSFVNHISVSKGMEPNDACSLLSKLSGILDSELVGTVAQRLDYQPLALAGAAVFVKEIRRNKVSTDFGWGEYLKILEKGKRQNTENTLVDTNPVYPNSMTKAITLAVETLMRSDKFQKHLFTFLALCAPRPLNVDIVVSYIMNAHEEFDEADKELIRMRLKRSSLLLFQDEEDNFFQVHDKDISKKCENLGNICKMHCEFGGAKTYFEYSLAFKLQEHGPEHVNVARSYNNLALIYKKLGDFEQAKEYQQRALDIQLDKLGPEHVDVAGSFNNLALIYQKLGDFERAGEYQQRALDIQLDKIGPEHVDVAGSFNNLALIYHKLGNFEQAREYQQRALDIQLDKLGPEHVDVARSYNNLALIYQKLSDFEQAKEYQQRALDIHLEKLGPEHVDVAGSYGNLASVYKKLGDFEQAKEYQQRALDIELDKLGPEHVDVAGSYGNLALIYQKLAEGLREIFKQAWDKLYKSAKGEWKDEPRNGIDFYNGESPRNQKRNAHILATMKNGNRGEWDCTMLFYAILFSDCVGPGISAIVRKNVDDLRKFRNEEFAHMPKGSLSEIDFQNAISKIDVAFQALSLPTVKIQDLKYQKTFPTKDLTKVLKEVDNLKQEVQEKESQRQVLENQLQNEAPLFCVLPPKPSHEIGERESEVAKIVQQLRELNESSDNRLSYLYISGNPGSGKSQLAGLVAERFFDDLKKMPGRSSFVMTLNAASPDSLLESYASFARHLMCPDYSIVETLSSKDSTVDEKIASLKMLAAVKITCYTSWLLVVDNVTTISSVHVHLPQFNSKAWERGQLLITTQDTTSIPSKSSFVNHISVSKGLEPNNARSLLSKLSGIPDSELVGTVAQRLDYQPLALAGAAVFVKEIRQDKVSTHFGWEEYLKILEKGKRQKTETTLVDTNPIYPNSMTKAITLAVETLMRSDKVQKHLFTFLGLCTPRPLNVDIVVSYIMNALEESDEADKELIRMRLKRSSLLLFQDDEGGCFIRVHQVVHDAIKTVAKEFAESQNDKVVSGVITSFNEFIVATPPENERLNTRHIAPHLKALTTVTDKVFLQDNFVQVHDKEISEKCKNLGNICQTHCEFEEAKTYFQYSLTFKLQELGPEHVNVATNYNDLALIYKDLGDFEQAKEYQQRALDIELDKLGPEHINVARSYNNLALIYKDLGDFEQAKEYQQRALDIELDRLGPQHVSVATNYSNLALIYKDLGDFEQAKEYQQRALDIEQDKLGPEHINVARRFNNLALIYKDLGDFEQAKEYQQRALDIDLDKLGPEHVNVATNYSNLALIYKDLGDFEQAREYQQRALDIQLDKLGPEHVNVATNYSNLALIYKDLGDFEQAKEYQQRALDIQLDKLGPEHVNVATNYSNLALIYKDLGDFEQAKEYQQRALDIQLDKLGPEHVNVATNYSNLALIYKDLGDFEQAKEYLQRALDIELDKLGPEHVNVATNYSNLALICKDLGDFEQAKEYQQRALDIELDKLGPEHVNVATNYSNLALIYKDVGDFEQAKEYQQRALDIKLDKLGPEHVNVATNYSNLALIYKDLGDFEQAKEYQQRALDIQLDKLGPEHVNVATNYSNLALIYKDVGGFEQAKEYQQRALDIQLDKLGPEHVNVATNYSNLALIYKDLGDFEQAKEYQQRALDIQLDKLGPEHVNVATNYSNLALIYKDVGDFEQAKEYQQRALDIELDKLGPEHVNVATNYSNLALIYKDLGDFEQAKEYLQRALDIKLDKLGPEHVNVATNYSNLALIYKDVGDF</sequence>
<dbReference type="Gene3D" id="1.25.40.10">
    <property type="entry name" value="Tetratricopeptide repeat domain"/>
    <property type="match status" value="7"/>
</dbReference>
<feature type="repeat" description="TPR" evidence="10">
    <location>
        <begin position="1485"/>
        <end position="1518"/>
    </location>
</feature>
<gene>
    <name evidence="12" type="ORF">PLOB_00049411</name>
</gene>
<evidence type="ECO:0000256" key="3">
    <source>
        <dbReference type="ARBA" id="ARBA00022490"/>
    </source>
</evidence>
<dbReference type="InterPro" id="IPR019734">
    <property type="entry name" value="TPR_rpt"/>
</dbReference>
<feature type="repeat" description="TPR" evidence="10">
    <location>
        <begin position="771"/>
        <end position="804"/>
    </location>
</feature>
<feature type="repeat" description="TPR" evidence="10">
    <location>
        <begin position="603"/>
        <end position="636"/>
    </location>
</feature>
<organism evidence="12 13">
    <name type="scientific">Porites lobata</name>
    <dbReference type="NCBI Taxonomy" id="104759"/>
    <lineage>
        <taxon>Eukaryota</taxon>
        <taxon>Metazoa</taxon>
        <taxon>Cnidaria</taxon>
        <taxon>Anthozoa</taxon>
        <taxon>Hexacorallia</taxon>
        <taxon>Scleractinia</taxon>
        <taxon>Fungiina</taxon>
        <taxon>Poritidae</taxon>
        <taxon>Porites</taxon>
    </lineage>
</organism>
<feature type="repeat" description="TPR" evidence="10">
    <location>
        <begin position="1527"/>
        <end position="1560"/>
    </location>
</feature>
<feature type="repeat" description="TPR" evidence="10">
    <location>
        <begin position="1905"/>
        <end position="1938"/>
    </location>
</feature>
<feature type="repeat" description="TPR" evidence="10">
    <location>
        <begin position="1737"/>
        <end position="1770"/>
    </location>
</feature>
<dbReference type="Gene3D" id="3.40.50.300">
    <property type="entry name" value="P-loop containing nucleotide triphosphate hydrolases"/>
    <property type="match status" value="2"/>
</dbReference>
<feature type="non-terminal residue" evidence="12">
    <location>
        <position position="2131"/>
    </location>
</feature>
<reference evidence="12 13" key="1">
    <citation type="submission" date="2022-05" db="EMBL/GenBank/DDBJ databases">
        <authorList>
            <consortium name="Genoscope - CEA"/>
            <person name="William W."/>
        </authorList>
    </citation>
    <scope>NUCLEOTIDE SEQUENCE [LARGE SCALE GENOMIC DNA]</scope>
</reference>
<dbReference type="InterPro" id="IPR002151">
    <property type="entry name" value="Kinesin_light"/>
</dbReference>
<dbReference type="Pfam" id="PF13424">
    <property type="entry name" value="TPR_12"/>
    <property type="match status" value="10"/>
</dbReference>
<dbReference type="EMBL" id="CALNXK010000095">
    <property type="protein sequence ID" value="CAH3153109.1"/>
    <property type="molecule type" value="Genomic_DNA"/>
</dbReference>
<keyword evidence="7 11" id="KW-0175">Coiled coil</keyword>
<keyword evidence="5" id="KW-0677">Repeat</keyword>
<feature type="repeat" description="TPR" evidence="10">
    <location>
        <begin position="2031"/>
        <end position="2064"/>
    </location>
</feature>
<evidence type="ECO:0000256" key="6">
    <source>
        <dbReference type="ARBA" id="ARBA00022803"/>
    </source>
</evidence>
<feature type="repeat" description="TPR" evidence="10">
    <location>
        <begin position="1779"/>
        <end position="1812"/>
    </location>
</feature>
<evidence type="ECO:0000313" key="13">
    <source>
        <dbReference type="Proteomes" id="UP001159405"/>
    </source>
</evidence>
<evidence type="ECO:0008006" key="14">
    <source>
        <dbReference type="Google" id="ProtNLM"/>
    </source>
</evidence>
<accession>A0ABN8Q1J3</accession>
<keyword evidence="13" id="KW-1185">Reference proteome</keyword>
<dbReference type="InterPro" id="IPR027417">
    <property type="entry name" value="P-loop_NTPase"/>
</dbReference>
<keyword evidence="9" id="KW-0206">Cytoskeleton</keyword>
<dbReference type="PRINTS" id="PR00381">
    <property type="entry name" value="KINESINLIGHT"/>
</dbReference>
<feature type="repeat" description="TPR" evidence="10">
    <location>
        <begin position="2073"/>
        <end position="2106"/>
    </location>
</feature>
<evidence type="ECO:0000313" key="12">
    <source>
        <dbReference type="EMBL" id="CAH3153109.1"/>
    </source>
</evidence>
<evidence type="ECO:0000256" key="11">
    <source>
        <dbReference type="SAM" id="Coils"/>
    </source>
</evidence>
<feature type="repeat" description="TPR" evidence="10">
    <location>
        <begin position="1695"/>
        <end position="1728"/>
    </location>
</feature>
<dbReference type="Pfam" id="PF13374">
    <property type="entry name" value="TPR_10"/>
    <property type="match status" value="1"/>
</dbReference>
<feature type="repeat" description="TPR" evidence="10">
    <location>
        <begin position="729"/>
        <end position="762"/>
    </location>
</feature>
<protein>
    <recommendedName>
        <fullName evidence="14">Nephrocystin-3</fullName>
    </recommendedName>
</protein>
<keyword evidence="4" id="KW-0493">Microtubule</keyword>
<feature type="repeat" description="TPR" evidence="10">
    <location>
        <begin position="1569"/>
        <end position="1602"/>
    </location>
</feature>
<evidence type="ECO:0000256" key="10">
    <source>
        <dbReference type="PROSITE-ProRule" id="PRU00339"/>
    </source>
</evidence>
<name>A0ABN8Q1J3_9CNID</name>
<dbReference type="PANTHER" id="PTHR45783">
    <property type="entry name" value="KINESIN LIGHT CHAIN"/>
    <property type="match status" value="1"/>
</dbReference>
<dbReference type="Proteomes" id="UP001159405">
    <property type="component" value="Unassembled WGS sequence"/>
</dbReference>